<keyword evidence="2" id="KW-1133">Transmembrane helix</keyword>
<feature type="transmembrane region" description="Helical" evidence="2">
    <location>
        <begin position="101"/>
        <end position="121"/>
    </location>
</feature>
<keyword evidence="2" id="KW-0472">Membrane</keyword>
<feature type="region of interest" description="Disordered" evidence="1">
    <location>
        <begin position="1"/>
        <end position="28"/>
    </location>
</feature>
<dbReference type="Gramene" id="Zm00001eb175730_T001">
    <property type="protein sequence ID" value="Zm00001eb175730_P001"/>
    <property type="gene ID" value="Zm00001eb175730"/>
</dbReference>
<reference evidence="3" key="2">
    <citation type="submission" date="2019-07" db="EMBL/GenBank/DDBJ databases">
        <authorList>
            <person name="Seetharam A."/>
            <person name="Woodhouse M."/>
            <person name="Cannon E."/>
        </authorList>
    </citation>
    <scope>NUCLEOTIDE SEQUENCE [LARGE SCALE GENOMIC DNA]</scope>
    <source>
        <strain evidence="3">cv. B73</strain>
    </source>
</reference>
<dbReference type="AlphaFoldDB" id="A0A804NPC8"/>
<evidence type="ECO:0000256" key="1">
    <source>
        <dbReference type="SAM" id="MobiDB-lite"/>
    </source>
</evidence>
<protein>
    <submittedName>
        <fullName evidence="3">Uncharacterized protein</fullName>
    </submittedName>
</protein>
<sequence>MNNSTSPAVDWGDDSAGEMDSEDAAPSSSMGISIAIGSMMETSTDCRRRFFARPDPFRQLGVVYEPTYFQGSTSHPSPCTCFYVAALVVFNCQLRSFEQCWCCNVMVATALFAFVMVLLFIGEW</sequence>
<reference evidence="4" key="1">
    <citation type="journal article" date="2009" name="Science">
        <title>The B73 maize genome: complexity, diversity, and dynamics.</title>
        <authorList>
            <person name="Schnable P.S."/>
            <person name="Ware D."/>
            <person name="Fulton R.S."/>
            <person name="Stein J.C."/>
            <person name="Wei F."/>
            <person name="Pasternak S."/>
            <person name="Liang C."/>
            <person name="Zhang J."/>
            <person name="Fulton L."/>
            <person name="Graves T.A."/>
            <person name="Minx P."/>
            <person name="Reily A.D."/>
            <person name="Courtney L."/>
            <person name="Kruchowski S.S."/>
            <person name="Tomlinson C."/>
            <person name="Strong C."/>
            <person name="Delehaunty K."/>
            <person name="Fronick C."/>
            <person name="Courtney B."/>
            <person name="Rock S.M."/>
            <person name="Belter E."/>
            <person name="Du F."/>
            <person name="Kim K."/>
            <person name="Abbott R.M."/>
            <person name="Cotton M."/>
            <person name="Levy A."/>
            <person name="Marchetto P."/>
            <person name="Ochoa K."/>
            <person name="Jackson S.M."/>
            <person name="Gillam B."/>
            <person name="Chen W."/>
            <person name="Yan L."/>
            <person name="Higginbotham J."/>
            <person name="Cardenas M."/>
            <person name="Waligorski J."/>
            <person name="Applebaum E."/>
            <person name="Phelps L."/>
            <person name="Falcone J."/>
            <person name="Kanchi K."/>
            <person name="Thane T."/>
            <person name="Scimone A."/>
            <person name="Thane N."/>
            <person name="Henke J."/>
            <person name="Wang T."/>
            <person name="Ruppert J."/>
            <person name="Shah N."/>
            <person name="Rotter K."/>
            <person name="Hodges J."/>
            <person name="Ingenthron E."/>
            <person name="Cordes M."/>
            <person name="Kohlberg S."/>
            <person name="Sgro J."/>
            <person name="Delgado B."/>
            <person name="Mead K."/>
            <person name="Chinwalla A."/>
            <person name="Leonard S."/>
            <person name="Crouse K."/>
            <person name="Collura K."/>
            <person name="Kudrna D."/>
            <person name="Currie J."/>
            <person name="He R."/>
            <person name="Angelova A."/>
            <person name="Rajasekar S."/>
            <person name="Mueller T."/>
            <person name="Lomeli R."/>
            <person name="Scara G."/>
            <person name="Ko A."/>
            <person name="Delaney K."/>
            <person name="Wissotski M."/>
            <person name="Lopez G."/>
            <person name="Campos D."/>
            <person name="Braidotti M."/>
            <person name="Ashley E."/>
            <person name="Golser W."/>
            <person name="Kim H."/>
            <person name="Lee S."/>
            <person name="Lin J."/>
            <person name="Dujmic Z."/>
            <person name="Kim W."/>
            <person name="Talag J."/>
            <person name="Zuccolo A."/>
            <person name="Fan C."/>
            <person name="Sebastian A."/>
            <person name="Kramer M."/>
            <person name="Spiegel L."/>
            <person name="Nascimento L."/>
            <person name="Zutavern T."/>
            <person name="Miller B."/>
            <person name="Ambroise C."/>
            <person name="Muller S."/>
            <person name="Spooner W."/>
            <person name="Narechania A."/>
            <person name="Ren L."/>
            <person name="Wei S."/>
            <person name="Kumari S."/>
            <person name="Faga B."/>
            <person name="Levy M.J."/>
            <person name="McMahan L."/>
            <person name="Van Buren P."/>
            <person name="Vaughn M.W."/>
            <person name="Ying K."/>
            <person name="Yeh C.-T."/>
            <person name="Emrich S.J."/>
            <person name="Jia Y."/>
            <person name="Kalyanaraman A."/>
            <person name="Hsia A.-P."/>
            <person name="Barbazuk W.B."/>
            <person name="Baucom R.S."/>
            <person name="Brutnell T.P."/>
            <person name="Carpita N.C."/>
            <person name="Chaparro C."/>
            <person name="Chia J.-M."/>
            <person name="Deragon J.-M."/>
            <person name="Estill J.C."/>
            <person name="Fu Y."/>
            <person name="Jeddeloh J.A."/>
            <person name="Han Y."/>
            <person name="Lee H."/>
            <person name="Li P."/>
            <person name="Lisch D.R."/>
            <person name="Liu S."/>
            <person name="Liu Z."/>
            <person name="Nagel D.H."/>
            <person name="McCann M.C."/>
            <person name="SanMiguel P."/>
            <person name="Myers A.M."/>
            <person name="Nettleton D."/>
            <person name="Nguyen J."/>
            <person name="Penning B.W."/>
            <person name="Ponnala L."/>
            <person name="Schneider K.L."/>
            <person name="Schwartz D.C."/>
            <person name="Sharma A."/>
            <person name="Soderlund C."/>
            <person name="Springer N.M."/>
            <person name="Sun Q."/>
            <person name="Wang H."/>
            <person name="Waterman M."/>
            <person name="Westerman R."/>
            <person name="Wolfgruber T.K."/>
            <person name="Yang L."/>
            <person name="Yu Y."/>
            <person name="Zhang L."/>
            <person name="Zhou S."/>
            <person name="Zhu Q."/>
            <person name="Bennetzen J.L."/>
            <person name="Dawe R.K."/>
            <person name="Jiang J."/>
            <person name="Jiang N."/>
            <person name="Presting G.G."/>
            <person name="Wessler S.R."/>
            <person name="Aluru S."/>
            <person name="Martienssen R.A."/>
            <person name="Clifton S.W."/>
            <person name="McCombie W.R."/>
            <person name="Wing R.A."/>
            <person name="Wilson R.K."/>
        </authorList>
    </citation>
    <scope>NUCLEOTIDE SEQUENCE [LARGE SCALE GENOMIC DNA]</scope>
    <source>
        <strain evidence="4">cv. B73</strain>
    </source>
</reference>
<evidence type="ECO:0000256" key="2">
    <source>
        <dbReference type="SAM" id="Phobius"/>
    </source>
</evidence>
<accession>A0A804NPC8</accession>
<dbReference type="InParanoid" id="A0A804NPC8"/>
<feature type="compositionally biased region" description="Acidic residues" evidence="1">
    <location>
        <begin position="11"/>
        <end position="23"/>
    </location>
</feature>
<name>A0A804NPC8_MAIZE</name>
<evidence type="ECO:0000313" key="3">
    <source>
        <dbReference type="EnsemblPlants" id="Zm00001eb175730_P001"/>
    </source>
</evidence>
<keyword evidence="4" id="KW-1185">Reference proteome</keyword>
<organism evidence="3 4">
    <name type="scientific">Zea mays</name>
    <name type="common">Maize</name>
    <dbReference type="NCBI Taxonomy" id="4577"/>
    <lineage>
        <taxon>Eukaryota</taxon>
        <taxon>Viridiplantae</taxon>
        <taxon>Streptophyta</taxon>
        <taxon>Embryophyta</taxon>
        <taxon>Tracheophyta</taxon>
        <taxon>Spermatophyta</taxon>
        <taxon>Magnoliopsida</taxon>
        <taxon>Liliopsida</taxon>
        <taxon>Poales</taxon>
        <taxon>Poaceae</taxon>
        <taxon>PACMAD clade</taxon>
        <taxon>Panicoideae</taxon>
        <taxon>Andropogonodae</taxon>
        <taxon>Andropogoneae</taxon>
        <taxon>Tripsacinae</taxon>
        <taxon>Zea</taxon>
    </lineage>
</organism>
<proteinExistence type="predicted"/>
<evidence type="ECO:0000313" key="4">
    <source>
        <dbReference type="Proteomes" id="UP000007305"/>
    </source>
</evidence>
<reference evidence="3" key="3">
    <citation type="submission" date="2021-05" db="UniProtKB">
        <authorList>
            <consortium name="EnsemblPlants"/>
        </authorList>
    </citation>
    <scope>IDENTIFICATION</scope>
    <source>
        <strain evidence="3">cv. B73</strain>
    </source>
</reference>
<dbReference type="EnsemblPlants" id="Zm00001eb175730_T001">
    <property type="protein sequence ID" value="Zm00001eb175730_P001"/>
    <property type="gene ID" value="Zm00001eb175730"/>
</dbReference>
<dbReference type="Proteomes" id="UP000007305">
    <property type="component" value="Chromosome 4"/>
</dbReference>
<keyword evidence="2" id="KW-0812">Transmembrane</keyword>